<keyword evidence="4" id="KW-0159">Chromosome partition</keyword>
<evidence type="ECO:0000259" key="11">
    <source>
        <dbReference type="PROSITE" id="PS51900"/>
    </source>
</evidence>
<dbReference type="GO" id="GO:0051301">
    <property type="term" value="P:cell division"/>
    <property type="evidence" value="ECO:0007669"/>
    <property type="project" value="UniProtKB-KW"/>
</dbReference>
<dbReference type="SUPFAM" id="SSF56349">
    <property type="entry name" value="DNA breaking-rejoining enzymes"/>
    <property type="match status" value="1"/>
</dbReference>
<keyword evidence="6 9" id="KW-0238">DNA-binding</keyword>
<evidence type="ECO:0000256" key="6">
    <source>
        <dbReference type="ARBA" id="ARBA00023125"/>
    </source>
</evidence>
<dbReference type="RefSeq" id="WP_073177450.1">
    <property type="nucleotide sequence ID" value="NZ_FQYI01000001.1"/>
</dbReference>
<dbReference type="PROSITE" id="PS51900">
    <property type="entry name" value="CB"/>
    <property type="match status" value="1"/>
</dbReference>
<keyword evidence="5" id="KW-0229">DNA integration</keyword>
<protein>
    <submittedName>
        <fullName evidence="12">Integrase/recombinase XerC</fullName>
    </submittedName>
</protein>
<evidence type="ECO:0000313" key="12">
    <source>
        <dbReference type="EMBL" id="SHI32514.1"/>
    </source>
</evidence>
<dbReference type="Pfam" id="PF02899">
    <property type="entry name" value="Phage_int_SAM_1"/>
    <property type="match status" value="1"/>
</dbReference>
<dbReference type="InterPro" id="IPR010998">
    <property type="entry name" value="Integrase_recombinase_N"/>
</dbReference>
<dbReference type="EMBL" id="FQYI01000001">
    <property type="protein sequence ID" value="SHI32514.1"/>
    <property type="molecule type" value="Genomic_DNA"/>
</dbReference>
<dbReference type="Proteomes" id="UP000184335">
    <property type="component" value="Unassembled WGS sequence"/>
</dbReference>
<keyword evidence="3" id="KW-0132">Cell division</keyword>
<dbReference type="GO" id="GO:0005737">
    <property type="term" value="C:cytoplasm"/>
    <property type="evidence" value="ECO:0007669"/>
    <property type="project" value="UniProtKB-SubCell"/>
</dbReference>
<dbReference type="OrthoDB" id="9801717at2"/>
<accession>A0A1M6A7M4</accession>
<keyword evidence="2" id="KW-0963">Cytoplasm</keyword>
<dbReference type="GO" id="GO:0015074">
    <property type="term" value="P:DNA integration"/>
    <property type="evidence" value="ECO:0007669"/>
    <property type="project" value="UniProtKB-KW"/>
</dbReference>
<dbReference type="InterPro" id="IPR004107">
    <property type="entry name" value="Integrase_SAM-like_N"/>
</dbReference>
<dbReference type="GO" id="GO:0007059">
    <property type="term" value="P:chromosome segregation"/>
    <property type="evidence" value="ECO:0007669"/>
    <property type="project" value="UniProtKB-KW"/>
</dbReference>
<dbReference type="InterPro" id="IPR011010">
    <property type="entry name" value="DNA_brk_join_enz"/>
</dbReference>
<dbReference type="PANTHER" id="PTHR30349:SF77">
    <property type="entry name" value="TYROSINE RECOMBINASE XERC"/>
    <property type="match status" value="1"/>
</dbReference>
<evidence type="ECO:0000256" key="3">
    <source>
        <dbReference type="ARBA" id="ARBA00022618"/>
    </source>
</evidence>
<evidence type="ECO:0000256" key="1">
    <source>
        <dbReference type="ARBA" id="ARBA00004496"/>
    </source>
</evidence>
<name>A0A1M6A7M4_9FLAO</name>
<dbReference type="Gene3D" id="1.10.150.130">
    <property type="match status" value="1"/>
</dbReference>
<dbReference type="PANTHER" id="PTHR30349">
    <property type="entry name" value="PHAGE INTEGRASE-RELATED"/>
    <property type="match status" value="1"/>
</dbReference>
<organism evidence="12 13">
    <name type="scientific">Cruoricaptor ignavus</name>
    <dbReference type="NCBI Taxonomy" id="1118202"/>
    <lineage>
        <taxon>Bacteria</taxon>
        <taxon>Pseudomonadati</taxon>
        <taxon>Bacteroidota</taxon>
        <taxon>Flavobacteriia</taxon>
        <taxon>Flavobacteriales</taxon>
        <taxon>Weeksellaceae</taxon>
        <taxon>Cruoricaptor</taxon>
    </lineage>
</organism>
<feature type="domain" description="Tyr recombinase" evidence="10">
    <location>
        <begin position="104"/>
        <end position="283"/>
    </location>
</feature>
<evidence type="ECO:0000256" key="5">
    <source>
        <dbReference type="ARBA" id="ARBA00022908"/>
    </source>
</evidence>
<dbReference type="Pfam" id="PF00589">
    <property type="entry name" value="Phage_integrase"/>
    <property type="match status" value="1"/>
</dbReference>
<dbReference type="STRING" id="1118202.SAMN05443429_101188"/>
<evidence type="ECO:0000256" key="7">
    <source>
        <dbReference type="ARBA" id="ARBA00023172"/>
    </source>
</evidence>
<feature type="domain" description="Core-binding (CB)" evidence="11">
    <location>
        <begin position="1"/>
        <end position="83"/>
    </location>
</feature>
<dbReference type="GO" id="GO:0003677">
    <property type="term" value="F:DNA binding"/>
    <property type="evidence" value="ECO:0007669"/>
    <property type="project" value="UniProtKB-UniRule"/>
</dbReference>
<keyword evidence="7" id="KW-0233">DNA recombination</keyword>
<proteinExistence type="predicted"/>
<evidence type="ECO:0000256" key="9">
    <source>
        <dbReference type="PROSITE-ProRule" id="PRU01248"/>
    </source>
</evidence>
<dbReference type="Gene3D" id="1.10.443.10">
    <property type="entry name" value="Intergrase catalytic core"/>
    <property type="match status" value="1"/>
</dbReference>
<evidence type="ECO:0000313" key="13">
    <source>
        <dbReference type="Proteomes" id="UP000184335"/>
    </source>
</evidence>
<dbReference type="InterPro" id="IPR013762">
    <property type="entry name" value="Integrase-like_cat_sf"/>
</dbReference>
<keyword evidence="13" id="KW-1185">Reference proteome</keyword>
<evidence type="ECO:0000256" key="2">
    <source>
        <dbReference type="ARBA" id="ARBA00022490"/>
    </source>
</evidence>
<comment type="subcellular location">
    <subcellularLocation>
        <location evidence="1">Cytoplasm</location>
    </subcellularLocation>
</comment>
<dbReference type="InterPro" id="IPR044068">
    <property type="entry name" value="CB"/>
</dbReference>
<evidence type="ECO:0000256" key="4">
    <source>
        <dbReference type="ARBA" id="ARBA00022829"/>
    </source>
</evidence>
<reference evidence="12 13" key="1">
    <citation type="submission" date="2016-11" db="EMBL/GenBank/DDBJ databases">
        <authorList>
            <person name="Jaros S."/>
            <person name="Januszkiewicz K."/>
            <person name="Wedrychowicz H."/>
        </authorList>
    </citation>
    <scope>NUCLEOTIDE SEQUENCE [LARGE SCALE GENOMIC DNA]</scope>
    <source>
        <strain evidence="12 13">DSM 25479</strain>
    </source>
</reference>
<dbReference type="AlphaFoldDB" id="A0A1M6A7M4"/>
<evidence type="ECO:0000256" key="8">
    <source>
        <dbReference type="ARBA" id="ARBA00023306"/>
    </source>
</evidence>
<dbReference type="InterPro" id="IPR050090">
    <property type="entry name" value="Tyrosine_recombinase_XerCD"/>
</dbReference>
<dbReference type="GO" id="GO:0006310">
    <property type="term" value="P:DNA recombination"/>
    <property type="evidence" value="ECO:0007669"/>
    <property type="project" value="UniProtKB-KW"/>
</dbReference>
<dbReference type="PROSITE" id="PS51898">
    <property type="entry name" value="TYR_RECOMBINASE"/>
    <property type="match status" value="1"/>
</dbReference>
<keyword evidence="8" id="KW-0131">Cell cycle</keyword>
<dbReference type="InterPro" id="IPR002104">
    <property type="entry name" value="Integrase_catalytic"/>
</dbReference>
<gene>
    <name evidence="12" type="ORF">SAMN05443429_101188</name>
</gene>
<sequence length="295" mass="33744">MIEKFLDYLRTEKQYSGHTVLSYRRDLQDFQEFLLKSEGHENLPEADRRMVRNFMAALSARGISKRSINRKLSALRGYYLFLLKIREIESSPMEGISSPKFYREKQVPFSAEEMEDFEELSAVEDFPALDRLVVEMLYQTGMRRTELCTLTLGSVDFEKPEIRVLGKGKKERNIPISSALAEQIHQYIEQDRPAVDGEERLFLTTKGKKLNEKAVYQIVTKQMAAVTQKAKKSPHILRHSFATHTLHGGAEISKIRQLMGHTSIASTQDYTHSDIEQLKAVFSGAHPRAKSSSGE</sequence>
<evidence type="ECO:0000259" key="10">
    <source>
        <dbReference type="PROSITE" id="PS51898"/>
    </source>
</evidence>